<dbReference type="EMBL" id="CM004483">
    <property type="protein sequence ID" value="OCT60186.1"/>
    <property type="molecule type" value="Genomic_DNA"/>
</dbReference>
<keyword evidence="2" id="KW-0812">Transmembrane</keyword>
<evidence type="ECO:0000256" key="2">
    <source>
        <dbReference type="SAM" id="Phobius"/>
    </source>
</evidence>
<feature type="region of interest" description="Disordered" evidence="1">
    <location>
        <begin position="63"/>
        <end position="95"/>
    </location>
</feature>
<keyword evidence="2" id="KW-0472">Membrane</keyword>
<keyword evidence="2" id="KW-1133">Transmembrane helix</keyword>
<dbReference type="PANTHER" id="PTHR21377">
    <property type="entry name" value="PROTEIN FAM210B, MITOCHONDRIAL"/>
    <property type="match status" value="1"/>
</dbReference>
<organism evidence="4 5">
    <name type="scientific">Xenopus laevis</name>
    <name type="common">African clawed frog</name>
    <dbReference type="NCBI Taxonomy" id="8355"/>
    <lineage>
        <taxon>Eukaryota</taxon>
        <taxon>Metazoa</taxon>
        <taxon>Chordata</taxon>
        <taxon>Craniata</taxon>
        <taxon>Vertebrata</taxon>
        <taxon>Euteleostomi</taxon>
        <taxon>Amphibia</taxon>
        <taxon>Batrachia</taxon>
        <taxon>Anura</taxon>
        <taxon>Pipoidea</taxon>
        <taxon>Pipidae</taxon>
        <taxon>Xenopodinae</taxon>
        <taxon>Xenopus</taxon>
        <taxon>Xenopus</taxon>
    </lineage>
</organism>
<dbReference type="Pfam" id="PF06916">
    <property type="entry name" value="FAM210A-B_dom"/>
    <property type="match status" value="1"/>
</dbReference>
<dbReference type="OMA" id="YLRRINW"/>
<reference evidence="5" key="1">
    <citation type="journal article" date="2016" name="Nature">
        <title>Genome evolution in the allotetraploid frog Xenopus laevis.</title>
        <authorList>
            <person name="Session A.M."/>
            <person name="Uno Y."/>
            <person name="Kwon T."/>
            <person name="Chapman J.A."/>
            <person name="Toyoda A."/>
            <person name="Takahashi S."/>
            <person name="Fukui A."/>
            <person name="Hikosaka A."/>
            <person name="Suzuki A."/>
            <person name="Kondo M."/>
            <person name="van Heeringen S.J."/>
            <person name="Quigley I."/>
            <person name="Heinz S."/>
            <person name="Ogino H."/>
            <person name="Ochi H."/>
            <person name="Hellsten U."/>
            <person name="Lyons J.B."/>
            <person name="Simakov O."/>
            <person name="Putnam N."/>
            <person name="Stites J."/>
            <person name="Kuroki Y."/>
            <person name="Tanaka T."/>
            <person name="Michiue T."/>
            <person name="Watanabe M."/>
            <person name="Bogdanovic O."/>
            <person name="Lister R."/>
            <person name="Georgiou G."/>
            <person name="Paranjpe S.S."/>
            <person name="van Kruijsbergen I."/>
            <person name="Shu S."/>
            <person name="Carlson J."/>
            <person name="Kinoshita T."/>
            <person name="Ohta Y."/>
            <person name="Mawaribuchi S."/>
            <person name="Jenkins J."/>
            <person name="Grimwood J."/>
            <person name="Schmutz J."/>
            <person name="Mitros T."/>
            <person name="Mozaffari S.V."/>
            <person name="Suzuki Y."/>
            <person name="Haramoto Y."/>
            <person name="Yamamoto T.S."/>
            <person name="Takagi C."/>
            <person name="Heald R."/>
            <person name="Miller K."/>
            <person name="Haudenschild C."/>
            <person name="Kitzman J."/>
            <person name="Nakayama T."/>
            <person name="Izutsu Y."/>
            <person name="Robert J."/>
            <person name="Fortriede J."/>
            <person name="Burns K."/>
            <person name="Lotay V."/>
            <person name="Karimi K."/>
            <person name="Yasuoka Y."/>
            <person name="Dichmann D.S."/>
            <person name="Flajnik M.F."/>
            <person name="Houston D.W."/>
            <person name="Shendure J."/>
            <person name="DuPasquier L."/>
            <person name="Vize P.D."/>
            <person name="Zorn A.M."/>
            <person name="Ito M."/>
            <person name="Marcotte E.M."/>
            <person name="Wallingford J.B."/>
            <person name="Ito Y."/>
            <person name="Asashima M."/>
            <person name="Ueno N."/>
            <person name="Matsuda Y."/>
            <person name="Veenstra G.J."/>
            <person name="Fujiyama A."/>
            <person name="Harland R.M."/>
            <person name="Taira M."/>
            <person name="Rokhsar D.S."/>
        </authorList>
    </citation>
    <scope>NUCLEOTIDE SEQUENCE [LARGE SCALE GENOMIC DNA]</scope>
    <source>
        <strain evidence="5">J</strain>
    </source>
</reference>
<name>A0A974BT84_XENLA</name>
<dbReference type="InterPro" id="IPR009688">
    <property type="entry name" value="FAM210A/B-like_dom"/>
</dbReference>
<dbReference type="GO" id="GO:0005739">
    <property type="term" value="C:mitochondrion"/>
    <property type="evidence" value="ECO:0007669"/>
    <property type="project" value="TreeGrafter"/>
</dbReference>
<dbReference type="AlphaFoldDB" id="A0A974BT84"/>
<proteinExistence type="predicted"/>
<protein>
    <recommendedName>
        <fullName evidence="3">DUF1279 domain-containing protein</fullName>
    </recommendedName>
</protein>
<accession>A0A974BT84</accession>
<evidence type="ECO:0000313" key="4">
    <source>
        <dbReference type="EMBL" id="OCT60186.1"/>
    </source>
</evidence>
<feature type="compositionally biased region" description="Polar residues" evidence="1">
    <location>
        <begin position="64"/>
        <end position="73"/>
    </location>
</feature>
<dbReference type="InterPro" id="IPR045866">
    <property type="entry name" value="FAM210A/B-like"/>
</dbReference>
<dbReference type="Proteomes" id="UP000694892">
    <property type="component" value="Chromosome 9_10S"/>
</dbReference>
<feature type="transmembrane region" description="Helical" evidence="2">
    <location>
        <begin position="168"/>
        <end position="188"/>
    </location>
</feature>
<evidence type="ECO:0000259" key="3">
    <source>
        <dbReference type="Pfam" id="PF06916"/>
    </source>
</evidence>
<feature type="transmembrane region" description="Helical" evidence="2">
    <location>
        <begin position="105"/>
        <end position="128"/>
    </location>
</feature>
<feature type="domain" description="DUF1279" evidence="3">
    <location>
        <begin position="97"/>
        <end position="183"/>
    </location>
</feature>
<sequence>MQAALLPRLWLRCSVPALPRLLGRSGRYSVGVRPDLLCEAGTVRLSLQLGTLSPAGGLMLRASSAGSGPSQVPQNPPSGETSGSSNENEEKPNKTKQLRKVFKEYGAVAVSFHVAISLVSLGIFYGIVSSGIDITSLLLKVGFSEAVVQSKLAAGTSTFVLAYAIHKLFAPARISITLVSVPFIVRYLRKVGLFKPPI</sequence>
<dbReference type="PANTHER" id="PTHR21377:SF0">
    <property type="entry name" value="PROTEIN FAM210B, MITOCHONDRIAL"/>
    <property type="match status" value="1"/>
</dbReference>
<evidence type="ECO:0000313" key="5">
    <source>
        <dbReference type="Proteomes" id="UP000694892"/>
    </source>
</evidence>
<gene>
    <name evidence="4" type="ORF">XELAEV_18046204mg</name>
</gene>
<evidence type="ECO:0000256" key="1">
    <source>
        <dbReference type="SAM" id="MobiDB-lite"/>
    </source>
</evidence>